<reference evidence="2" key="1">
    <citation type="journal article" date="2020" name="Nat. Commun.">
        <title>Large-scale genome sequencing of mycorrhizal fungi provides insights into the early evolution of symbiotic traits.</title>
        <authorList>
            <person name="Miyauchi S."/>
            <person name="Kiss E."/>
            <person name="Kuo A."/>
            <person name="Drula E."/>
            <person name="Kohler A."/>
            <person name="Sanchez-Garcia M."/>
            <person name="Morin E."/>
            <person name="Andreopoulos B."/>
            <person name="Barry K.W."/>
            <person name="Bonito G."/>
            <person name="Buee M."/>
            <person name="Carver A."/>
            <person name="Chen C."/>
            <person name="Cichocki N."/>
            <person name="Clum A."/>
            <person name="Culley D."/>
            <person name="Crous P.W."/>
            <person name="Fauchery L."/>
            <person name="Girlanda M."/>
            <person name="Hayes R.D."/>
            <person name="Keri Z."/>
            <person name="LaButti K."/>
            <person name="Lipzen A."/>
            <person name="Lombard V."/>
            <person name="Magnuson J."/>
            <person name="Maillard F."/>
            <person name="Murat C."/>
            <person name="Nolan M."/>
            <person name="Ohm R.A."/>
            <person name="Pangilinan J."/>
            <person name="Pereira M.F."/>
            <person name="Perotto S."/>
            <person name="Peter M."/>
            <person name="Pfister S."/>
            <person name="Riley R."/>
            <person name="Sitrit Y."/>
            <person name="Stielow J.B."/>
            <person name="Szollosi G."/>
            <person name="Zifcakova L."/>
            <person name="Stursova M."/>
            <person name="Spatafora J.W."/>
            <person name="Tedersoo L."/>
            <person name="Vaario L.M."/>
            <person name="Yamada A."/>
            <person name="Yan M."/>
            <person name="Wang P."/>
            <person name="Xu J."/>
            <person name="Bruns T."/>
            <person name="Baldrian P."/>
            <person name="Vilgalys R."/>
            <person name="Dunand C."/>
            <person name="Henrissat B."/>
            <person name="Grigoriev I.V."/>
            <person name="Hibbett D."/>
            <person name="Nagy L.G."/>
            <person name="Martin F.M."/>
        </authorList>
    </citation>
    <scope>NUCLEOTIDE SEQUENCE</scope>
    <source>
        <strain evidence="2">UH-Tt-Lm1</strain>
    </source>
</reference>
<reference evidence="2" key="2">
    <citation type="submission" date="2020-11" db="EMBL/GenBank/DDBJ databases">
        <authorList>
            <consortium name="DOE Joint Genome Institute"/>
            <person name="Kuo A."/>
            <person name="Miyauchi S."/>
            <person name="Kiss E."/>
            <person name="Drula E."/>
            <person name="Kohler A."/>
            <person name="Sanchez-Garcia M."/>
            <person name="Andreopoulos B."/>
            <person name="Barry K.W."/>
            <person name="Bonito G."/>
            <person name="Buee M."/>
            <person name="Carver A."/>
            <person name="Chen C."/>
            <person name="Cichocki N."/>
            <person name="Clum A."/>
            <person name="Culley D."/>
            <person name="Crous P.W."/>
            <person name="Fauchery L."/>
            <person name="Girlanda M."/>
            <person name="Hayes R."/>
            <person name="Keri Z."/>
            <person name="Labutti K."/>
            <person name="Lipzen A."/>
            <person name="Lombard V."/>
            <person name="Magnuson J."/>
            <person name="Maillard F."/>
            <person name="Morin E."/>
            <person name="Murat C."/>
            <person name="Nolan M."/>
            <person name="Ohm R."/>
            <person name="Pangilinan J."/>
            <person name="Pereira M."/>
            <person name="Perotto S."/>
            <person name="Peter M."/>
            <person name="Riley R."/>
            <person name="Sitrit Y."/>
            <person name="Stielow B."/>
            <person name="Szollosi G."/>
            <person name="Zifcakova L."/>
            <person name="Stursova M."/>
            <person name="Spatafora J.W."/>
            <person name="Tedersoo L."/>
            <person name="Vaario L.-M."/>
            <person name="Yamada A."/>
            <person name="Yan M."/>
            <person name="Wang P."/>
            <person name="Xu J."/>
            <person name="Bruns T."/>
            <person name="Baldrian P."/>
            <person name="Vilgalys R."/>
            <person name="Henrissat B."/>
            <person name="Grigoriev I.V."/>
            <person name="Hibbett D."/>
            <person name="Nagy L.G."/>
            <person name="Martin F.M."/>
        </authorList>
    </citation>
    <scope>NUCLEOTIDE SEQUENCE</scope>
    <source>
        <strain evidence="2">UH-Tt-Lm1</strain>
    </source>
</reference>
<protein>
    <recommendedName>
        <fullName evidence="4">F-box domain-containing protein</fullName>
    </recommendedName>
</protein>
<feature type="region of interest" description="Disordered" evidence="1">
    <location>
        <begin position="502"/>
        <end position="542"/>
    </location>
</feature>
<evidence type="ECO:0008006" key="4">
    <source>
        <dbReference type="Google" id="ProtNLM"/>
    </source>
</evidence>
<accession>A0A9P6HDE6</accession>
<comment type="caution">
    <text evidence="2">The sequence shown here is derived from an EMBL/GenBank/DDBJ whole genome shotgun (WGS) entry which is preliminary data.</text>
</comment>
<dbReference type="EMBL" id="WIUZ02000011">
    <property type="protein sequence ID" value="KAF9782906.1"/>
    <property type="molecule type" value="Genomic_DNA"/>
</dbReference>
<dbReference type="AlphaFoldDB" id="A0A9P6HDE6"/>
<feature type="compositionally biased region" description="Acidic residues" evidence="1">
    <location>
        <begin position="505"/>
        <end position="539"/>
    </location>
</feature>
<name>A0A9P6HDE6_9AGAM</name>
<organism evidence="2 3">
    <name type="scientific">Thelephora terrestris</name>
    <dbReference type="NCBI Taxonomy" id="56493"/>
    <lineage>
        <taxon>Eukaryota</taxon>
        <taxon>Fungi</taxon>
        <taxon>Dikarya</taxon>
        <taxon>Basidiomycota</taxon>
        <taxon>Agaricomycotina</taxon>
        <taxon>Agaricomycetes</taxon>
        <taxon>Thelephorales</taxon>
        <taxon>Thelephoraceae</taxon>
        <taxon>Thelephora</taxon>
    </lineage>
</organism>
<dbReference type="Proteomes" id="UP000736335">
    <property type="component" value="Unassembled WGS sequence"/>
</dbReference>
<evidence type="ECO:0000313" key="3">
    <source>
        <dbReference type="Proteomes" id="UP000736335"/>
    </source>
</evidence>
<keyword evidence="3" id="KW-1185">Reference proteome</keyword>
<evidence type="ECO:0000313" key="2">
    <source>
        <dbReference type="EMBL" id="KAF9782906.1"/>
    </source>
</evidence>
<proteinExistence type="predicted"/>
<evidence type="ECO:0000256" key="1">
    <source>
        <dbReference type="SAM" id="MobiDB-lite"/>
    </source>
</evidence>
<gene>
    <name evidence="2" type="ORF">BJ322DRAFT_1110790</name>
</gene>
<sequence>MSNVAVSGGVCFHVAQMEHNRHGSDAPIPQLLEILEKRLDNIAATFSPTDAATSKQVDAMVLKISAILRKARNIKNRFAPINQIPPETFALAATFLTKQRDVLNATAVCQQWRTTLLTFPQVWRKAGGDSSELEAYLERSKSIPIEVDLISTELVTSIVPHAFRLVHLTVSIIIPGGLRQVAEHLCEPIPTLRSLKFLTKNPHLSEISLPLGLSEGIFRHLQTLHLHGILSLYGSPSFSHITELFMCTGDSTYIPIRRFLSTLGQLPGLVKVSLLFQANWYTDVPSAQIVTLPCVEEISLLTPDITGPSSAGAIPPILQVLELPNVTVISLRSPFPPAPTIPVLPDPLFSKRLPNYAQLPELQIETESGSGKITFKSASQAVLTYHTGSLRNYKRELHLWGGLPLYSVRRVTAVQSNLMVGGEDKWLAGLLGGLGFLEVLELSGDCGHVLRRLRQDMVRGAVCVRIDTLVVRGGEYAKSQASKLDGAKGARGLEGMTVTYIPDPDTYEEYSDFESSSEGDSDTDGEYASDESDEDDSDDGQGWLWRWGR</sequence>